<dbReference type="InterPro" id="IPR058548">
    <property type="entry name" value="MlaB-like_STAS"/>
</dbReference>
<reference evidence="3" key="1">
    <citation type="submission" date="2017-05" db="EMBL/GenBank/DDBJ databases">
        <title>Improved OligoMM genomes.</title>
        <authorList>
            <person name="Garzetti D."/>
        </authorList>
    </citation>
    <scope>NUCLEOTIDE SEQUENCE [LARGE SCALE GENOMIC DNA]</scope>
    <source>
        <strain evidence="3">YL45</strain>
    </source>
</reference>
<dbReference type="Proteomes" id="UP000214610">
    <property type="component" value="Unassembled WGS sequence"/>
</dbReference>
<evidence type="ECO:0000313" key="3">
    <source>
        <dbReference type="Proteomes" id="UP000214610"/>
    </source>
</evidence>
<dbReference type="Gene3D" id="3.30.750.24">
    <property type="entry name" value="STAS domain"/>
    <property type="match status" value="1"/>
</dbReference>
<dbReference type="PROSITE" id="PS50801">
    <property type="entry name" value="STAS"/>
    <property type="match status" value="1"/>
</dbReference>
<dbReference type="AlphaFoldDB" id="A0A227KIY1"/>
<name>A0A227KIY1_9BURK</name>
<gene>
    <name evidence="2" type="ORF">ADH67_08505</name>
</gene>
<protein>
    <recommendedName>
        <fullName evidence="1">STAS domain-containing protein</fullName>
    </recommendedName>
</protein>
<comment type="caution">
    <text evidence="2">The sequence shown here is derived from an EMBL/GenBank/DDBJ whole genome shotgun (WGS) entry which is preliminary data.</text>
</comment>
<sequence>MKISQPQITNVNAMEVLDEGLKALRQGDFIVDLSGVERIDSSAIAIALKWKQEAQKLGGDLKFIHASENLKKLSDLYNVSSLLMSPSKH</sequence>
<dbReference type="InterPro" id="IPR036513">
    <property type="entry name" value="STAS_dom_sf"/>
</dbReference>
<dbReference type="EMBL" id="NHMP01000004">
    <property type="protein sequence ID" value="OXE47805.1"/>
    <property type="molecule type" value="Genomic_DNA"/>
</dbReference>
<dbReference type="CDD" id="cd07043">
    <property type="entry name" value="STAS_anti-anti-sigma_factors"/>
    <property type="match status" value="1"/>
</dbReference>
<dbReference type="Pfam" id="PF13466">
    <property type="entry name" value="STAS_2"/>
    <property type="match status" value="1"/>
</dbReference>
<accession>A0A227KIY1</accession>
<dbReference type="GeneID" id="78362847"/>
<proteinExistence type="predicted"/>
<organism evidence="2 3">
    <name type="scientific">Turicimonas muris</name>
    <dbReference type="NCBI Taxonomy" id="1796652"/>
    <lineage>
        <taxon>Bacteria</taxon>
        <taxon>Pseudomonadati</taxon>
        <taxon>Pseudomonadota</taxon>
        <taxon>Betaproteobacteria</taxon>
        <taxon>Burkholderiales</taxon>
        <taxon>Sutterellaceae</taxon>
        <taxon>Turicimonas</taxon>
    </lineage>
</organism>
<feature type="domain" description="STAS" evidence="1">
    <location>
        <begin position="29"/>
        <end position="89"/>
    </location>
</feature>
<evidence type="ECO:0000313" key="2">
    <source>
        <dbReference type="EMBL" id="OXE47805.1"/>
    </source>
</evidence>
<dbReference type="SUPFAM" id="SSF52091">
    <property type="entry name" value="SpoIIaa-like"/>
    <property type="match status" value="1"/>
</dbReference>
<dbReference type="RefSeq" id="WP_066595388.1">
    <property type="nucleotide sequence ID" value="NZ_CAJTBZ010000052.1"/>
</dbReference>
<keyword evidence="3" id="KW-1185">Reference proteome</keyword>
<dbReference type="InterPro" id="IPR002645">
    <property type="entry name" value="STAS_dom"/>
</dbReference>
<evidence type="ECO:0000259" key="1">
    <source>
        <dbReference type="PROSITE" id="PS50801"/>
    </source>
</evidence>